<dbReference type="InterPro" id="IPR023828">
    <property type="entry name" value="Peptidase_S8_Ser-AS"/>
</dbReference>
<keyword evidence="4" id="KW-0720">Serine protease</keyword>
<dbReference type="Gene3D" id="2.60.120.380">
    <property type="match status" value="1"/>
</dbReference>
<evidence type="ECO:0000313" key="7">
    <source>
        <dbReference type="Proteomes" id="UP000662873"/>
    </source>
</evidence>
<dbReference type="PRINTS" id="PR00723">
    <property type="entry name" value="SUBTILISIN"/>
</dbReference>
<dbReference type="InterPro" id="IPR000209">
    <property type="entry name" value="Peptidase_S8/S53_dom"/>
</dbReference>
<dbReference type="InterPro" id="IPR008979">
    <property type="entry name" value="Galactose-bd-like_sf"/>
</dbReference>
<dbReference type="GO" id="GO:0006508">
    <property type="term" value="P:proteolysis"/>
    <property type="evidence" value="ECO:0007669"/>
    <property type="project" value="UniProtKB-KW"/>
</dbReference>
<proteinExistence type="inferred from homology"/>
<comment type="similarity">
    <text evidence="1">Belongs to the peptidase S8 family.</text>
</comment>
<accession>A0A809R4V4</accession>
<dbReference type="Proteomes" id="UP000662873">
    <property type="component" value="Chromosome"/>
</dbReference>
<evidence type="ECO:0000313" key="6">
    <source>
        <dbReference type="EMBL" id="BBO22549.1"/>
    </source>
</evidence>
<dbReference type="PROSITE" id="PS00138">
    <property type="entry name" value="SUBTILASE_SER"/>
    <property type="match status" value="1"/>
</dbReference>
<dbReference type="KEGG" id="npy:NPRO_01440"/>
<sequence>MTHLLAAAWLAMGAMTPTDSDLLRVQQSGKASVLSLGRADAFHVTSAKVESPYAIRLPGSDTLVASWTERSGRSANAYFAISQDGASVDRVAEQQTTIETLYGSFDPSQAQAPVHPSLKAKSGAQTYFVQFVTQPLEEYRQEIRQAGGTIWTYFPHQAYVVRMDAAAKSLVEAMPFVRAVAAFDPGLKLSPELSSALVSGKLPTQRYYISVFKWGPDHKAAVALQIELLGGKVHPTEDPGYLMQATLDAAQLRAVLSMDEVCFVDPWSPPQDDMNVVRQVGGANFLQTTLGFTGQGVRGEVMDGNVLSTHADFQLNPILFHSSGSGSMTHGTPTTGIVFGTGTANPTGRGMLPAGQPIFAGYQTFGNRFTHTQQLLSGPYYACFQSNSWGSTLTTLYNSVSQEMDDILFRNDITIFQSQSNTGNQSSRPQAWAKNIISVGGVYHLGTESRTDDRWNGGASIGPASDGRIKPDLAFFYDQIYCPYSTNSTSYTSSFGGTSAATPMTAGYAGLFFQMWHNGIFGNPATGATVFDNRPKAPLVKAMLANRAYRYAFSGTTADLSRYKQGWGTADVTNIYNARNKMMLINERDALMNLQTKTYRVWVPAGEPEFVASMAYLDPPQVPNATIHRINDLSLKVTAPNGSVYWGNNGLTAGNVSTVGGSANTRDTLECVIVPSPQSGVWTVQVIASEINQDARLESPEVDADFALVVTGVQYSMAPENVVQYAGSTQSGSASDLPTSNNSYWRMRGGSEFNDMTPVAAVRFENTVPGGSLSELRIRVEARTAQSGVTGALHLFGGQNDSIRSFPLGAVGSSDAQVEVVVTTDLAQLIHADGKIRGIVVWRRASSFFDVFVDQVRFEMQP</sequence>
<dbReference type="InterPro" id="IPR051048">
    <property type="entry name" value="Peptidase_S8/S53_subtilisin"/>
</dbReference>
<feature type="domain" description="Peptidase S8/S53" evidence="5">
    <location>
        <begin position="323"/>
        <end position="568"/>
    </location>
</feature>
<keyword evidence="3" id="KW-0378">Hydrolase</keyword>
<keyword evidence="2" id="KW-0645">Protease</keyword>
<evidence type="ECO:0000256" key="4">
    <source>
        <dbReference type="ARBA" id="ARBA00022825"/>
    </source>
</evidence>
<dbReference type="EMBL" id="AP021858">
    <property type="protein sequence ID" value="BBO22549.1"/>
    <property type="molecule type" value="Genomic_DNA"/>
</dbReference>
<gene>
    <name evidence="6" type="ORF">NPRO_01440</name>
</gene>
<reference evidence="6" key="1">
    <citation type="journal article" name="DNA Res.">
        <title>The physiological potential of anammox bacteria as revealed by their core genome structure.</title>
        <authorList>
            <person name="Okubo T."/>
            <person name="Toyoda A."/>
            <person name="Fukuhara K."/>
            <person name="Uchiyama I."/>
            <person name="Harigaya Y."/>
            <person name="Kuroiwa M."/>
            <person name="Suzuki T."/>
            <person name="Murakami Y."/>
            <person name="Suwa Y."/>
            <person name="Takami H."/>
        </authorList>
    </citation>
    <scope>NUCLEOTIDE SEQUENCE</scope>
    <source>
        <strain evidence="6">317325-2</strain>
    </source>
</reference>
<evidence type="ECO:0000256" key="2">
    <source>
        <dbReference type="ARBA" id="ARBA00022670"/>
    </source>
</evidence>
<dbReference type="GO" id="GO:0004252">
    <property type="term" value="F:serine-type endopeptidase activity"/>
    <property type="evidence" value="ECO:0007669"/>
    <property type="project" value="InterPro"/>
</dbReference>
<dbReference type="AlphaFoldDB" id="A0A809R4V4"/>
<dbReference type="InterPro" id="IPR036852">
    <property type="entry name" value="Peptidase_S8/S53_dom_sf"/>
</dbReference>
<dbReference type="Gene3D" id="3.40.50.200">
    <property type="entry name" value="Peptidase S8/S53 domain"/>
    <property type="match status" value="1"/>
</dbReference>
<name>A0A809R4V4_9BACT</name>
<dbReference type="Pfam" id="PF00082">
    <property type="entry name" value="Peptidase_S8"/>
    <property type="match status" value="1"/>
</dbReference>
<evidence type="ECO:0000256" key="3">
    <source>
        <dbReference type="ARBA" id="ARBA00022801"/>
    </source>
</evidence>
<dbReference type="SUPFAM" id="SSF49785">
    <property type="entry name" value="Galactose-binding domain-like"/>
    <property type="match status" value="1"/>
</dbReference>
<dbReference type="SUPFAM" id="SSF52743">
    <property type="entry name" value="Subtilisin-like"/>
    <property type="match status" value="1"/>
</dbReference>
<dbReference type="InterPro" id="IPR015500">
    <property type="entry name" value="Peptidase_S8_subtilisin-rel"/>
</dbReference>
<organism evidence="6 7">
    <name type="scientific">Candidatus Nitrosymbiomonas proteolyticus</name>
    <dbReference type="NCBI Taxonomy" id="2608984"/>
    <lineage>
        <taxon>Bacteria</taxon>
        <taxon>Bacillati</taxon>
        <taxon>Armatimonadota</taxon>
        <taxon>Armatimonadota incertae sedis</taxon>
        <taxon>Candidatus Nitrosymbiomonas</taxon>
    </lineage>
</organism>
<dbReference type="PANTHER" id="PTHR43399:SF4">
    <property type="entry name" value="CELL WALL-ASSOCIATED PROTEASE"/>
    <property type="match status" value="1"/>
</dbReference>
<evidence type="ECO:0000259" key="5">
    <source>
        <dbReference type="Pfam" id="PF00082"/>
    </source>
</evidence>
<protein>
    <submittedName>
        <fullName evidence="6">Peptidase S8</fullName>
    </submittedName>
</protein>
<dbReference type="PANTHER" id="PTHR43399">
    <property type="entry name" value="SUBTILISIN-RELATED"/>
    <property type="match status" value="1"/>
</dbReference>
<evidence type="ECO:0000256" key="1">
    <source>
        <dbReference type="ARBA" id="ARBA00011073"/>
    </source>
</evidence>